<gene>
    <name evidence="1" type="ORF">HYG79_11280</name>
</gene>
<dbReference type="RefSeq" id="WP_179242192.1">
    <property type="nucleotide sequence ID" value="NZ_CP058595.1"/>
</dbReference>
<name>A0A7H9ART5_9FLAO</name>
<accession>A0A7H9ART5</accession>
<keyword evidence="2" id="KW-1185">Reference proteome</keyword>
<dbReference type="KEGG" id="cagg:HYG79_11280"/>
<sequence>MKKKPHQKKGVIKKVFSDFRERLHIPKTPQNGINYEVIAENDEFKVIIHNERGANRTIRFEDKKALNDYLKTL</sequence>
<evidence type="ECO:0000313" key="1">
    <source>
        <dbReference type="EMBL" id="QLG45905.1"/>
    </source>
</evidence>
<evidence type="ECO:0000313" key="2">
    <source>
        <dbReference type="Proteomes" id="UP000509302"/>
    </source>
</evidence>
<organism evidence="1 2">
    <name type="scientific">Costertonia aggregata</name>
    <dbReference type="NCBI Taxonomy" id="343403"/>
    <lineage>
        <taxon>Bacteria</taxon>
        <taxon>Pseudomonadati</taxon>
        <taxon>Bacteroidota</taxon>
        <taxon>Flavobacteriia</taxon>
        <taxon>Flavobacteriales</taxon>
        <taxon>Flavobacteriaceae</taxon>
        <taxon>Costertonia</taxon>
    </lineage>
</organism>
<proteinExistence type="predicted"/>
<protein>
    <submittedName>
        <fullName evidence="1">Uncharacterized protein</fullName>
    </submittedName>
</protein>
<dbReference type="EMBL" id="CP058595">
    <property type="protein sequence ID" value="QLG45905.1"/>
    <property type="molecule type" value="Genomic_DNA"/>
</dbReference>
<dbReference type="AlphaFoldDB" id="A0A7H9ART5"/>
<dbReference type="Proteomes" id="UP000509302">
    <property type="component" value="Chromosome"/>
</dbReference>
<reference evidence="1 2" key="1">
    <citation type="journal article" date="2006" name="Int. J. Syst. Evol. Microbiol.">
        <title>Costertonia aggregata gen. nov., sp. nov., a mesophilic marine bacterium of the family Flavobacteriaceae, isolated from a mature biofilm.</title>
        <authorList>
            <person name="Kwon K.K."/>
            <person name="Lee Y.K."/>
            <person name="Lee H.K."/>
        </authorList>
    </citation>
    <scope>NUCLEOTIDE SEQUENCE [LARGE SCALE GENOMIC DNA]</scope>
    <source>
        <strain evidence="1 2">KCCM 42265</strain>
    </source>
</reference>